<evidence type="ECO:0000256" key="17">
    <source>
        <dbReference type="ARBA" id="ARBA00067459"/>
    </source>
</evidence>
<evidence type="ECO:0000259" key="22">
    <source>
        <dbReference type="PROSITE" id="PS50222"/>
    </source>
</evidence>
<evidence type="ECO:0000313" key="23">
    <source>
        <dbReference type="EMBL" id="OKL59945.1"/>
    </source>
</evidence>
<reference evidence="23 24" key="1">
    <citation type="submission" date="2015-06" db="EMBL/GenBank/DDBJ databases">
        <title>Talaromyces atroroseus IBT 11181 draft genome.</title>
        <authorList>
            <person name="Rasmussen K.B."/>
            <person name="Rasmussen S."/>
            <person name="Petersen B."/>
            <person name="Sicheritz-Ponten T."/>
            <person name="Mortensen U.H."/>
            <person name="Thrane U."/>
        </authorList>
    </citation>
    <scope>NUCLEOTIDE SEQUENCE [LARGE SCALE GENOMIC DNA]</scope>
    <source>
        <strain evidence="23 24">IBT 11181</strain>
    </source>
</reference>
<evidence type="ECO:0000256" key="5">
    <source>
        <dbReference type="ARBA" id="ARBA00022568"/>
    </source>
</evidence>
<feature type="transmembrane region" description="Helical" evidence="21">
    <location>
        <begin position="945"/>
        <end position="971"/>
    </location>
</feature>
<feature type="transmembrane region" description="Helical" evidence="21">
    <location>
        <begin position="370"/>
        <end position="396"/>
    </location>
</feature>
<dbReference type="GO" id="GO:0008331">
    <property type="term" value="F:high voltage-gated calcium channel activity"/>
    <property type="evidence" value="ECO:0007669"/>
    <property type="project" value="TreeGrafter"/>
</dbReference>
<dbReference type="InterPro" id="IPR002077">
    <property type="entry name" value="VDCCAlpha1"/>
</dbReference>
<feature type="transmembrane region" description="Helical" evidence="21">
    <location>
        <begin position="336"/>
        <end position="358"/>
    </location>
</feature>
<evidence type="ECO:0000313" key="24">
    <source>
        <dbReference type="Proteomes" id="UP000214365"/>
    </source>
</evidence>
<evidence type="ECO:0000256" key="7">
    <source>
        <dbReference type="ARBA" id="ARBA00022692"/>
    </source>
</evidence>
<keyword evidence="11" id="KW-0406">Ion transport</keyword>
<dbReference type="InterPro" id="IPR002048">
    <property type="entry name" value="EF_hand_dom"/>
</dbReference>
<evidence type="ECO:0000256" key="6">
    <source>
        <dbReference type="ARBA" id="ARBA00022673"/>
    </source>
</evidence>
<keyword evidence="10 21" id="KW-1133">Transmembrane helix</keyword>
<dbReference type="GO" id="GO:0005891">
    <property type="term" value="C:voltage-gated calcium channel complex"/>
    <property type="evidence" value="ECO:0007669"/>
    <property type="project" value="InterPro"/>
</dbReference>
<feature type="compositionally biased region" description="Low complexity" evidence="20">
    <location>
        <begin position="211"/>
        <end position="232"/>
    </location>
</feature>
<evidence type="ECO:0000256" key="16">
    <source>
        <dbReference type="ARBA" id="ARBA00061395"/>
    </source>
</evidence>
<sequence length="2058" mass="233069">MASNNNHDRAPGESSPTQDSIPLQNLSRDEIDDFDTTSERRGRRRSSSAKTGHGPRRSLLTGGGFKTYERVAEDSPDPVDRVGLHVMQQSSTRIKENNPYALDDHDLDDDPGGFGLGYRTASSRRSENEEFMMTSFPEPSENDFLSSTIMTDDTTRLTDKKYLQPISGATDVDEQEARASMQSIRLGNSISSSRLGDDLVNLENGLGGRRGSNSEGGSPSRSRSLSPSVSGSALHRAGTVMQLMSQRVVNLSNEPVEQAILRRESLKNRPTSSPSMHSYDDEPQRTQHVAEKAAPRGPWRTHANPFKGKSVGIFSPDNRLRALLCDVLVHPFTEPFLLLVIVVHAVLLAVQSAHSVYSHPRSFGWGLEKIDYALFAIFVIYTIELSMRIIVSGFIWNAAEYSTLDRSLGYKKALSERGRTLFSLQRGPSTKKKSVGFEDSQVTHLRKTFTGLQPPADSSDDPRHGSRKRLAHRAFLRHSFNRLDFLAVISYWISFALHVVGFASKHNIYIFQMLSCLRLLRLLGITDGTSVILRSLKKAAPLLLHVAFLIGFFWLLFAIVGIQSFKSSFRRSCVWIDPEGQSNFTMNDPYNVFQLCGGYLDNTTGTPLPWVYADNTPSSFEPKGYLCPQGSMCIEGTNPYNGTVSFDNIFNSLELVFVIMSSNTFTDLLYYTTDSDYLATALFFAVGFVLLSLWMVNLLVAVITSSFQVIREESRQSAFAMENVQDPVNDEVEQHRVNNLKYMYDKTKWLWNTLIAYDLIVQCIRSSTMSRSTERFISDTETAVTFVLLLEIIIRFVVDWRHFHKSRRNLFDLFLAVITCIIQIPRIHDSGRAYAALTLFQILRIYRLVLLFSVTRDLIMVVFRNVVGLLNLILFAFLMTFLAALFAVQLFRGMIPENDSGGNSIQVTFFNIYNAFLGMYQILSSENWTDILYDGTNFTTGYGTAWISASFFTMWFILANFIILNMFIAVIQESFDVSEDQKRLHQVKAFLQQKELGSSASNLSLTSIFKFGRDSAKYSGPLDYGPATTEMLLKDAVVKEFLDEQFDSFDTQASNQTSMGRNAARSSFLSTILGTRSWKALFEKEANPFYSKLKFSRPYDELDPRTLAKEVVMASEQRKVAQREYLQRYPLYNKSLYLFAINNPIRRACQRMVGAGRGNHRFEGVEPYKPLWYSFSAFIYACIVAMVLLACITTPLYQREYFMGKKYETHNWFVWSDAVFATIFTIEGIIKVVADGFFWTPNAYLRSSWGFLDGVVLVTLWINVFTSLYTNGSVSRIVGAFKALRALRLLNVSDSARDTFHSVIIVGGWNVISAAFVSLSFLIPFAIYGLNLFNGQMISCNDSDISGSLNACVGEFNSSPYNWDVLAPRTASNSYYNFDDFGQSLFILFQIVSQEGWIDVQWSAESITGRGLQPQPFASQADGLFFVVFNILGSVFVLTLFVTVFMRNYTEQTGVAFLTAEQRSWLELRKLLRQISPSKRSKNATAEDVLFLILTLFYVADIFIRIVGLGWSRFRRSSWDLYSLLAVPGTLVTVTLGFGLSSTNVIQQLNKLFLVSITLLLIPRNNQLDQLFKTAAASLTSIINLLATWFVLFLVFAIAMTQTFGLTKFGENETNNINFRDVPKALIFLFRTSAGEGWNQFMEDFAGMRPPYCTASDEFLDSDCGSEGWSRSLFIAWNVISMYLFVSLFVSLIFESFSYVYQRSSGLGLYTIDRVEIRRFKEAWSHFDPRGSGFISKEQFPRLLGELSGLFDMRIYNGDFTVKRILEQCRMGSGRQESFISFNPNESANTDEVDISKLARIIENISVKEVRARRKQLNAFYEEVLVSADPERGVSFSMCLMILAHYKIIVDSKSLRLEEFLRRRTRLQRVEEAVRRNTVIGFFDTLYWSRRFRRRIEERKTARLSTIPQFSIPEIFVEDQTELIDHENDGNKDKGDGQSVQKPTPIMWPSVVSPTSSAMSVTSSPTRPSLHIDTSGVRDEAPSEWSRIGASLSPRQTNDFDAEFRSRSESLGGQSSQSDGHSREESVIVQDMMQSLGDSAWGQSIRRSFTQRRSGDHE</sequence>
<comment type="function">
    <text evidence="15">Voltage-gated, high-affinity calcium channel that functions together with MID1 to mediate calcium entry into cells. Required during conditions of environmental stress.</text>
</comment>
<evidence type="ECO:0000256" key="1">
    <source>
        <dbReference type="ARBA" id="ARBA00004651"/>
    </source>
</evidence>
<keyword evidence="2" id="KW-0813">Transport</keyword>
<dbReference type="GeneID" id="31004301"/>
<feature type="transmembrane region" description="Helical" evidence="21">
    <location>
        <begin position="1303"/>
        <end position="1328"/>
    </location>
</feature>
<evidence type="ECO:0000256" key="8">
    <source>
        <dbReference type="ARBA" id="ARBA00022837"/>
    </source>
</evidence>
<dbReference type="PROSITE" id="PS50222">
    <property type="entry name" value="EF_HAND_2"/>
    <property type="match status" value="1"/>
</dbReference>
<dbReference type="EMBL" id="LFMY01000006">
    <property type="protein sequence ID" value="OKL59945.1"/>
    <property type="molecule type" value="Genomic_DNA"/>
</dbReference>
<feature type="compositionally biased region" description="Basic and acidic residues" evidence="20">
    <location>
        <begin position="1926"/>
        <end position="1936"/>
    </location>
</feature>
<dbReference type="PRINTS" id="PR00167">
    <property type="entry name" value="CACHANNEL"/>
</dbReference>
<feature type="binding site" evidence="18">
    <location>
        <position position="1395"/>
    </location>
    <ligand>
        <name>Ca(2+)</name>
        <dbReference type="ChEBI" id="CHEBI:29108"/>
    </ligand>
</feature>
<evidence type="ECO:0000256" key="14">
    <source>
        <dbReference type="ARBA" id="ARBA00023303"/>
    </source>
</evidence>
<feature type="compositionally biased region" description="Polar residues" evidence="20">
    <location>
        <begin position="2032"/>
        <end position="2052"/>
    </location>
</feature>
<evidence type="ECO:0000256" key="9">
    <source>
        <dbReference type="ARBA" id="ARBA00022882"/>
    </source>
</evidence>
<proteinExistence type="inferred from homology"/>
<keyword evidence="18" id="KW-0479">Metal-binding</keyword>
<feature type="transmembrane region" description="Helical" evidence="21">
    <location>
        <begin position="866"/>
        <end position="891"/>
    </location>
</feature>
<feature type="transmembrane region" description="Helical" evidence="21">
    <location>
        <begin position="1218"/>
        <end position="1239"/>
    </location>
</feature>
<keyword evidence="12 21" id="KW-0472">Membrane</keyword>
<feature type="transmembrane region" description="Helical" evidence="21">
    <location>
        <begin position="542"/>
        <end position="562"/>
    </location>
</feature>
<keyword evidence="6 19" id="KW-0107">Calcium channel</keyword>
<feature type="compositionally biased region" description="Basic and acidic residues" evidence="20">
    <location>
        <begin position="67"/>
        <end position="80"/>
    </location>
</feature>
<evidence type="ECO:0000256" key="11">
    <source>
        <dbReference type="ARBA" id="ARBA00023065"/>
    </source>
</evidence>
<accession>A0A225AZP0</accession>
<keyword evidence="5 19" id="KW-0109">Calcium transport</keyword>
<keyword evidence="3" id="KW-1003">Cell membrane</keyword>
<dbReference type="PANTHER" id="PTHR45628">
    <property type="entry name" value="VOLTAGE-DEPENDENT CALCIUM CHANNEL TYPE A SUBUNIT ALPHA-1"/>
    <property type="match status" value="1"/>
</dbReference>
<feature type="compositionally biased region" description="Basic and acidic residues" evidence="20">
    <location>
        <begin position="1"/>
        <end position="11"/>
    </location>
</feature>
<dbReference type="RefSeq" id="XP_020120066.1">
    <property type="nucleotide sequence ID" value="XM_020267359.1"/>
</dbReference>
<feature type="domain" description="EF-hand" evidence="22">
    <location>
        <begin position="1715"/>
        <end position="1750"/>
    </location>
</feature>
<gene>
    <name evidence="23" type="ORF">UA08_04546</name>
</gene>
<feature type="transmembrane region" description="Helical" evidence="21">
    <location>
        <begin position="1424"/>
        <end position="1446"/>
    </location>
</feature>
<dbReference type="InterPro" id="IPR027359">
    <property type="entry name" value="Volt_channel_dom_sf"/>
</dbReference>
<feature type="region of interest" description="Disordered" evidence="20">
    <location>
        <begin position="201"/>
        <end position="232"/>
    </location>
</feature>
<feature type="transmembrane region" description="Helical" evidence="21">
    <location>
        <begin position="653"/>
        <end position="671"/>
    </location>
</feature>
<feature type="transmembrane region" description="Helical" evidence="21">
    <location>
        <begin position="833"/>
        <end position="854"/>
    </location>
</feature>
<dbReference type="Gene3D" id="1.10.287.70">
    <property type="match status" value="4"/>
</dbReference>
<keyword evidence="7 21" id="KW-0812">Transmembrane</keyword>
<feature type="transmembrane region" description="Helical" evidence="21">
    <location>
        <begin position="1251"/>
        <end position="1269"/>
    </location>
</feature>
<evidence type="ECO:0000256" key="20">
    <source>
        <dbReference type="SAM" id="MobiDB-lite"/>
    </source>
</evidence>
<dbReference type="FunFam" id="1.20.120.350:FF:000063">
    <property type="entry name" value="Calcium channel subunit Cch1"/>
    <property type="match status" value="1"/>
</dbReference>
<keyword evidence="14" id="KW-0407">Ion channel</keyword>
<feature type="transmembrane region" description="Helical" evidence="21">
    <location>
        <begin position="1519"/>
        <end position="1539"/>
    </location>
</feature>
<evidence type="ECO:0000256" key="10">
    <source>
        <dbReference type="ARBA" id="ARBA00022989"/>
    </source>
</evidence>
<feature type="region of interest" description="Disordered" evidence="20">
    <location>
        <begin position="1"/>
        <end position="80"/>
    </location>
</feature>
<feature type="region of interest" description="Disordered" evidence="20">
    <location>
        <begin position="263"/>
        <end position="285"/>
    </location>
</feature>
<feature type="transmembrane region" description="Helical" evidence="21">
    <location>
        <begin position="485"/>
        <end position="504"/>
    </location>
</feature>
<feature type="region of interest" description="Disordered" evidence="20">
    <location>
        <begin position="1926"/>
        <end position="2058"/>
    </location>
</feature>
<evidence type="ECO:0000256" key="19">
    <source>
        <dbReference type="RuleBase" id="RU003808"/>
    </source>
</evidence>
<dbReference type="Gene3D" id="1.20.120.350">
    <property type="entry name" value="Voltage-gated potassium channels. Chain C"/>
    <property type="match status" value="3"/>
</dbReference>
<dbReference type="Pfam" id="PF00520">
    <property type="entry name" value="Ion_trans"/>
    <property type="match status" value="4"/>
</dbReference>
<protein>
    <recommendedName>
        <fullName evidence="17">Calcium-channel protein CCH1</fullName>
    </recommendedName>
</protein>
<comment type="subcellular location">
    <subcellularLocation>
        <location evidence="1">Cell membrane</location>
        <topology evidence="1">Multi-pass membrane protein</topology>
    </subcellularLocation>
    <subcellularLocation>
        <location evidence="19">Membrane</location>
        <topology evidence="19">Multi-pass membrane protein</topology>
    </subcellularLocation>
</comment>
<feature type="transmembrane region" description="Helical" evidence="21">
    <location>
        <begin position="1675"/>
        <end position="1694"/>
    </location>
</feature>
<keyword evidence="9 19" id="KW-0851">Voltage-gated channel</keyword>
<feature type="transmembrane region" description="Helical" evidence="21">
    <location>
        <begin position="1171"/>
        <end position="1198"/>
    </location>
</feature>
<dbReference type="PANTHER" id="PTHR45628:SF7">
    <property type="entry name" value="VOLTAGE-DEPENDENT CALCIUM CHANNEL TYPE A SUBUNIT ALPHA-1"/>
    <property type="match status" value="1"/>
</dbReference>
<dbReference type="InterPro" id="IPR050599">
    <property type="entry name" value="VDCC_alpha-1_subunit"/>
</dbReference>
<dbReference type="FunFam" id="1.10.287.70:FF:000118">
    <property type="entry name" value="Calcium channel subunit Cch1"/>
    <property type="match status" value="1"/>
</dbReference>
<feature type="transmembrane region" description="Helical" evidence="21">
    <location>
        <begin position="810"/>
        <end position="827"/>
    </location>
</feature>
<evidence type="ECO:0000256" key="4">
    <source>
        <dbReference type="ARBA" id="ARBA00022553"/>
    </source>
</evidence>
<evidence type="ECO:0000256" key="15">
    <source>
        <dbReference type="ARBA" id="ARBA00057587"/>
    </source>
</evidence>
<comment type="caution">
    <text evidence="23">The sequence shown here is derived from an EMBL/GenBank/DDBJ whole genome shotgun (WGS) entry which is preliminary data.</text>
</comment>
<keyword evidence="4" id="KW-0597">Phosphoprotein</keyword>
<dbReference type="SUPFAM" id="SSF81324">
    <property type="entry name" value="Voltage-gated potassium channels"/>
    <property type="match status" value="4"/>
</dbReference>
<dbReference type="FunFam" id="1.10.287.70:FF:000093">
    <property type="entry name" value="Calcium channel subunit Cch1"/>
    <property type="match status" value="1"/>
</dbReference>
<keyword evidence="8 18" id="KW-0106">Calcium</keyword>
<keyword evidence="13" id="KW-0325">Glycoprotein</keyword>
<feature type="compositionally biased region" description="Polar residues" evidence="20">
    <location>
        <begin position="14"/>
        <end position="26"/>
    </location>
</feature>
<evidence type="ECO:0000256" key="3">
    <source>
        <dbReference type="ARBA" id="ARBA00022475"/>
    </source>
</evidence>
<organism evidence="23 24">
    <name type="scientific">Talaromyces atroroseus</name>
    <dbReference type="NCBI Taxonomy" id="1441469"/>
    <lineage>
        <taxon>Eukaryota</taxon>
        <taxon>Fungi</taxon>
        <taxon>Dikarya</taxon>
        <taxon>Ascomycota</taxon>
        <taxon>Pezizomycotina</taxon>
        <taxon>Eurotiomycetes</taxon>
        <taxon>Eurotiomycetidae</taxon>
        <taxon>Eurotiales</taxon>
        <taxon>Trichocomaceae</taxon>
        <taxon>Talaromyces</taxon>
        <taxon>Talaromyces sect. Trachyspermi</taxon>
    </lineage>
</organism>
<dbReference type="OrthoDB" id="416585at2759"/>
<evidence type="ECO:0000256" key="18">
    <source>
        <dbReference type="PIRSR" id="PIRSR602077-1"/>
    </source>
</evidence>
<dbReference type="FunFam" id="1.20.120.350:FF:000079">
    <property type="entry name" value="Calcium channel subunit Cch1"/>
    <property type="match status" value="1"/>
</dbReference>
<evidence type="ECO:0000256" key="2">
    <source>
        <dbReference type="ARBA" id="ARBA00022448"/>
    </source>
</evidence>
<evidence type="ECO:0000256" key="12">
    <source>
        <dbReference type="ARBA" id="ARBA00023136"/>
    </source>
</evidence>
<comment type="similarity">
    <text evidence="16 19">Belongs to the calcium channel alpha-1 subunit (TC 1.A.1.11) family.</text>
</comment>
<dbReference type="STRING" id="1441469.A0A225AZP0"/>
<feature type="transmembrane region" description="Helical" evidence="21">
    <location>
        <begin position="1575"/>
        <end position="1599"/>
    </location>
</feature>
<feature type="transmembrane region" description="Helical" evidence="21">
    <location>
        <begin position="677"/>
        <end position="703"/>
    </location>
</feature>
<feature type="compositionally biased region" description="Polar residues" evidence="20">
    <location>
        <begin position="2009"/>
        <end position="2019"/>
    </location>
</feature>
<evidence type="ECO:0000256" key="21">
    <source>
        <dbReference type="SAM" id="Phobius"/>
    </source>
</evidence>
<dbReference type="InterPro" id="IPR005821">
    <property type="entry name" value="Ion_trans_dom"/>
</dbReference>
<feature type="compositionally biased region" description="Low complexity" evidence="20">
    <location>
        <begin position="1949"/>
        <end position="1966"/>
    </location>
</feature>
<feature type="transmembrane region" description="Helical" evidence="21">
    <location>
        <begin position="1489"/>
        <end position="1507"/>
    </location>
</feature>
<dbReference type="Proteomes" id="UP000214365">
    <property type="component" value="Unassembled WGS sequence"/>
</dbReference>
<evidence type="ECO:0000256" key="13">
    <source>
        <dbReference type="ARBA" id="ARBA00023180"/>
    </source>
</evidence>
<keyword evidence="24" id="KW-1185">Reference proteome</keyword>
<dbReference type="GO" id="GO:0098703">
    <property type="term" value="P:calcium ion import across plasma membrane"/>
    <property type="evidence" value="ECO:0007669"/>
    <property type="project" value="TreeGrafter"/>
</dbReference>
<dbReference type="GO" id="GO:0005509">
    <property type="term" value="F:calcium ion binding"/>
    <property type="evidence" value="ECO:0007669"/>
    <property type="project" value="InterPro"/>
</dbReference>
<name>A0A225AZP0_TALAT</name>